<dbReference type="Pfam" id="PF00530">
    <property type="entry name" value="SRCR"/>
    <property type="match status" value="8"/>
</dbReference>
<evidence type="ECO:0000256" key="3">
    <source>
        <dbReference type="SAM" id="SignalP"/>
    </source>
</evidence>
<keyword evidence="1 2" id="KW-1015">Disulfide bond</keyword>
<feature type="disulfide bond" evidence="2">
    <location>
        <begin position="170"/>
        <end position="180"/>
    </location>
</feature>
<evidence type="ECO:0000313" key="6">
    <source>
        <dbReference type="Proteomes" id="UP000683360"/>
    </source>
</evidence>
<evidence type="ECO:0000256" key="2">
    <source>
        <dbReference type="PROSITE-ProRule" id="PRU00196"/>
    </source>
</evidence>
<feature type="domain" description="SRCR" evidence="4">
    <location>
        <begin position="833"/>
        <end position="924"/>
    </location>
</feature>
<feature type="domain" description="SRCR" evidence="4">
    <location>
        <begin position="24"/>
        <end position="100"/>
    </location>
</feature>
<dbReference type="PROSITE" id="PS51257">
    <property type="entry name" value="PROKAR_LIPOPROTEIN"/>
    <property type="match status" value="1"/>
</dbReference>
<feature type="disulfide bond" evidence="2">
    <location>
        <begin position="685"/>
        <end position="695"/>
    </location>
</feature>
<feature type="domain" description="SRCR" evidence="4">
    <location>
        <begin position="627"/>
        <end position="718"/>
    </location>
</feature>
<organism evidence="5 6">
    <name type="scientific">Mytilus edulis</name>
    <name type="common">Blue mussel</name>
    <dbReference type="NCBI Taxonomy" id="6550"/>
    <lineage>
        <taxon>Eukaryota</taxon>
        <taxon>Metazoa</taxon>
        <taxon>Spiralia</taxon>
        <taxon>Lophotrochozoa</taxon>
        <taxon>Mollusca</taxon>
        <taxon>Bivalvia</taxon>
        <taxon>Autobranchia</taxon>
        <taxon>Pteriomorphia</taxon>
        <taxon>Mytilida</taxon>
        <taxon>Mytiloidea</taxon>
        <taxon>Mytilidae</taxon>
        <taxon>Mytilinae</taxon>
        <taxon>Mytilus</taxon>
    </lineage>
</organism>
<feature type="domain" description="SRCR" evidence="4">
    <location>
        <begin position="730"/>
        <end position="821"/>
    </location>
</feature>
<feature type="domain" description="SRCR" evidence="4">
    <location>
        <begin position="318"/>
        <end position="409"/>
    </location>
</feature>
<dbReference type="SUPFAM" id="SSF56487">
    <property type="entry name" value="SRCR-like"/>
    <property type="match status" value="9"/>
</dbReference>
<dbReference type="Proteomes" id="UP000683360">
    <property type="component" value="Unassembled WGS sequence"/>
</dbReference>
<dbReference type="EMBL" id="CAJPWZ010002951">
    <property type="protein sequence ID" value="CAG2248865.1"/>
    <property type="molecule type" value="Genomic_DNA"/>
</dbReference>
<feature type="signal peptide" evidence="3">
    <location>
        <begin position="1"/>
        <end position="19"/>
    </location>
</feature>
<sequence length="1038" mass="116391">MKIDSLLITVCISISCIDANLLFCGNNWTNEYATAVCRHLNRSDNGIAGVIPRNTNLSQIPFGQDSCPVNFTNLFECKSDNTNAAREICNFTGDASVTCYNEIEWILDLDKDSRLLIIENNRTYSLCGNNWTNEYATAVCRHLNRSDNGIAGVIPRNTNLSQIPFGQDSCPVNFTNLLECKSDNTNAAREICNFTGDASVTCYNEIEWILDLDKDSRLLIIENNRTYSLCGNNWTNEYATAVCRHLNRSDNGIAGVIPRNTNLSQIPFGQDSCPVNFTNLLECKSDNTNAAREICNFTGDASVTCYNEIEWILDLDKDSRLLIIENNRTYSLCGNNWTNEYATAVCRHLNRSDNGIAGVIPRNTNLSQIPFGQDSCPVNFTNLLECKSDNTNAAREICNFTGDASVTCYNEIEWILDLDKDSRLLIIENNRTYSLCGNNWTNEYATAVCRHLNRSDNGIAGVIPRNTNLSQIPFGQDSCPVNFTNLLECKSDNTNAAREICNFTGDASVTCYNEIEWILDLDKDSRLLIIENNRTYSLCGNNWTNEYATAVCRHLNRSDNGIAGVIPRNTNLSQIPFGQDSCPVNFTNLLECKSDNTNAAREICNFTGDASVTCYNEIEWILDLDKDSRLLIIENNRTYSLCGNNWTNEYATAVCRHLNRSDNGIAGVIPRNTNLSQIPFGQDSCPVNFTNLLECKSDNTNAAREICNFTGDASVTCYNEIEWILDLDKDSRLLIIENNRTYSLCGNNWTNEYATAVCRHLNRSDNGIAGVIPRNTNLSQIPFGQDSCPVNFTNLLECKSDNTNAAREICNFTGDASVTCYNEIEWILDLDKDSRLLIIENNRTYSLCGNNWTNEYATAVCRHLNRSDNGIAGVIPRNTNLSQIPFGQDSCPVNFKNLLECKSDNTNAAREICNFIGDASVTCYNNSVIFRITQRERQKKSCLFSNIYIQRRKLVKASYTTFTVRRDENNYKGIPHQMSDSTTEHYYEESSLSVIPTSKGQSTAHQNIDQIQHVDSSGCLILSNTMETGGDHYHSIAN</sequence>
<feature type="domain" description="SRCR" evidence="4">
    <location>
        <begin position="421"/>
        <end position="512"/>
    </location>
</feature>
<feature type="chain" id="PRO_5035834106" description="SRCR domain-containing protein" evidence="3">
    <location>
        <begin position="20"/>
        <end position="1038"/>
    </location>
</feature>
<dbReference type="InterPro" id="IPR001190">
    <property type="entry name" value="SRCR"/>
</dbReference>
<feature type="disulfide bond" evidence="2">
    <location>
        <begin position="67"/>
        <end position="77"/>
    </location>
</feature>
<comment type="caution">
    <text evidence="2">Lacks conserved residue(s) required for the propagation of feature annotation.</text>
</comment>
<gene>
    <name evidence="5" type="ORF">MEDL_60626</name>
</gene>
<dbReference type="InterPro" id="IPR036772">
    <property type="entry name" value="SRCR-like_dom_sf"/>
</dbReference>
<feature type="disulfide bond" evidence="2">
    <location>
        <begin position="479"/>
        <end position="489"/>
    </location>
</feature>
<evidence type="ECO:0000259" key="4">
    <source>
        <dbReference type="PROSITE" id="PS50287"/>
    </source>
</evidence>
<keyword evidence="6" id="KW-1185">Reference proteome</keyword>
<dbReference type="PANTHER" id="PTHR48071:SF18">
    <property type="entry name" value="DELETED IN MALIGNANT BRAIN TUMORS 1 PROTEIN-RELATED"/>
    <property type="match status" value="1"/>
</dbReference>
<feature type="disulfide bond" evidence="2">
    <location>
        <begin position="788"/>
        <end position="798"/>
    </location>
</feature>
<name>A0A8S3UT98_MYTED</name>
<dbReference type="GO" id="GO:0016020">
    <property type="term" value="C:membrane"/>
    <property type="evidence" value="ECO:0007669"/>
    <property type="project" value="InterPro"/>
</dbReference>
<comment type="caution">
    <text evidence="5">The sequence shown here is derived from an EMBL/GenBank/DDBJ whole genome shotgun (WGS) entry which is preliminary data.</text>
</comment>
<dbReference type="PANTHER" id="PTHR48071">
    <property type="entry name" value="SRCR DOMAIN-CONTAINING PROTEIN"/>
    <property type="match status" value="1"/>
</dbReference>
<dbReference type="PROSITE" id="PS50287">
    <property type="entry name" value="SRCR_2"/>
    <property type="match status" value="9"/>
</dbReference>
<accession>A0A8S3UT98</accession>
<keyword evidence="3" id="KW-0732">Signal</keyword>
<feature type="disulfide bond" evidence="2">
    <location>
        <begin position="891"/>
        <end position="901"/>
    </location>
</feature>
<protein>
    <recommendedName>
        <fullName evidence="4">SRCR domain-containing protein</fullName>
    </recommendedName>
</protein>
<evidence type="ECO:0000313" key="5">
    <source>
        <dbReference type="EMBL" id="CAG2248865.1"/>
    </source>
</evidence>
<feature type="domain" description="SRCR" evidence="4">
    <location>
        <begin position="112"/>
        <end position="203"/>
    </location>
</feature>
<proteinExistence type="predicted"/>
<feature type="disulfide bond" evidence="2">
    <location>
        <begin position="376"/>
        <end position="386"/>
    </location>
</feature>
<dbReference type="Gene3D" id="3.10.250.10">
    <property type="entry name" value="SRCR-like domain"/>
    <property type="match status" value="9"/>
</dbReference>
<reference evidence="5" key="1">
    <citation type="submission" date="2021-03" db="EMBL/GenBank/DDBJ databases">
        <authorList>
            <person name="Bekaert M."/>
        </authorList>
    </citation>
    <scope>NUCLEOTIDE SEQUENCE</scope>
</reference>
<dbReference type="AlphaFoldDB" id="A0A8S3UT98"/>
<feature type="domain" description="SRCR" evidence="4">
    <location>
        <begin position="524"/>
        <end position="615"/>
    </location>
</feature>
<evidence type="ECO:0000256" key="1">
    <source>
        <dbReference type="ARBA" id="ARBA00023157"/>
    </source>
</evidence>
<feature type="disulfide bond" evidence="2">
    <location>
        <begin position="582"/>
        <end position="592"/>
    </location>
</feature>
<feature type="disulfide bond" evidence="2">
    <location>
        <begin position="273"/>
        <end position="283"/>
    </location>
</feature>
<feature type="domain" description="SRCR" evidence="4">
    <location>
        <begin position="215"/>
        <end position="306"/>
    </location>
</feature>